<dbReference type="Gene3D" id="2.60.40.290">
    <property type="match status" value="1"/>
</dbReference>
<evidence type="ECO:0000256" key="1">
    <source>
        <dbReference type="SAM" id="MobiDB-lite"/>
    </source>
</evidence>
<dbReference type="RefSeq" id="WP_026214485.1">
    <property type="nucleotide sequence ID" value="NZ_CP068985.1"/>
</dbReference>
<sequence>MGRHGTGGSDDGDERGSGSAFWGPDEDAEPPGWPSLPDRPEVTGQWAPVRPREGEPPRGSASEPYEVTGAFALPTDSAGGPAGAFPPPPGDQAGPFEVTGAFVRPTDWDAPSNDRPGPSGFPGDPAAGSGFPGDPAAPRGPGGGLPGDPAAGPRPPGGAASYGGPVTGDFDVPAPFDRTPGPSAGPRPGDGFFNPPAERTAAFPGPSTPRDTAGGPPPGPTGPFDRPAGTGPFAQAGGTGPFDQRGGTGPFDQRGGSGPFDRPGGDDPFGRPMRGEGFFDEPEGQAGGAFDGPVDRTARFDAAPPAGPPMPGDIKVAGEPTVAARTPAWAEAETGFLTSGWSADSGLDDLDDPDEPKGRRGRRKAGRDQDRDSGRGRGRDQDDDLAAPPSSGGGKGKVALLSVAAVAVVLGGTVVGVKLMSSGDPAKCEGATCAAVQQSPAGSGPAVSDPAEEEAESEPEEEPATDEEETTPSGRPTPTASYVARTPRRTTTPTPKPTRTRVKASAQPTREVIEEPTGAEESDTLTPNPNAEPSSDGGGATTAPAEPTPVDTGGPGPFGQGGAAGGSVNVRQTIKQRVGTYAASLTVANTSTRALAGPTVSVPVEGRVLSVRGAAWTQDGDLLILDVPDTLAAGDAAEVTFTATGKGERAETCGMVSGECAVT</sequence>
<dbReference type="InterPro" id="IPR012291">
    <property type="entry name" value="CBM2_carb-bd_dom_sf"/>
</dbReference>
<feature type="compositionally biased region" description="Basic and acidic residues" evidence="1">
    <location>
        <begin position="366"/>
        <end position="380"/>
    </location>
</feature>
<feature type="compositionally biased region" description="Polar residues" evidence="1">
    <location>
        <begin position="524"/>
        <end position="533"/>
    </location>
</feature>
<feature type="region of interest" description="Disordered" evidence="1">
    <location>
        <begin position="419"/>
        <end position="566"/>
    </location>
</feature>
<accession>A0ABX8U9U7</accession>
<feature type="compositionally biased region" description="Gly residues" evidence="1">
    <location>
        <begin position="553"/>
        <end position="565"/>
    </location>
</feature>
<gene>
    <name evidence="2" type="ORF">Nocox_34950</name>
</gene>
<reference evidence="2 3" key="1">
    <citation type="journal article" date="2021" name="ACS Chem. Biol.">
        <title>Genomic-Led Discovery of a Novel Glycopeptide Antibiotic by Nonomuraea coxensis DSM 45129.</title>
        <authorList>
            <person name="Yushchuk O."/>
            <person name="Vior N.M."/>
            <person name="Andreo-Vidal A."/>
            <person name="Berini F."/>
            <person name="Ruckert C."/>
            <person name="Busche T."/>
            <person name="Binda E."/>
            <person name="Kalinowski J."/>
            <person name="Truman A.W."/>
            <person name="Marinelli F."/>
        </authorList>
    </citation>
    <scope>NUCLEOTIDE SEQUENCE [LARGE SCALE GENOMIC DNA]</scope>
    <source>
        <strain evidence="2 3">DSM 45129</strain>
    </source>
</reference>
<keyword evidence="3" id="KW-1185">Reference proteome</keyword>
<feature type="compositionally biased region" description="Low complexity" evidence="1">
    <location>
        <begin position="147"/>
        <end position="164"/>
    </location>
</feature>
<evidence type="ECO:0008006" key="4">
    <source>
        <dbReference type="Google" id="ProtNLM"/>
    </source>
</evidence>
<dbReference type="InterPro" id="IPR008965">
    <property type="entry name" value="CBM2/CBM3_carb-bd_dom_sf"/>
</dbReference>
<dbReference type="SUPFAM" id="SSF49384">
    <property type="entry name" value="Carbohydrate-binding domain"/>
    <property type="match status" value="1"/>
</dbReference>
<name>A0ABX8U9U7_9ACTN</name>
<evidence type="ECO:0000313" key="3">
    <source>
        <dbReference type="Proteomes" id="UP000824681"/>
    </source>
</evidence>
<organism evidence="2 3">
    <name type="scientific">Nonomuraea coxensis DSM 45129</name>
    <dbReference type="NCBI Taxonomy" id="1122611"/>
    <lineage>
        <taxon>Bacteria</taxon>
        <taxon>Bacillati</taxon>
        <taxon>Actinomycetota</taxon>
        <taxon>Actinomycetes</taxon>
        <taxon>Streptosporangiales</taxon>
        <taxon>Streptosporangiaceae</taxon>
        <taxon>Nonomuraea</taxon>
    </lineage>
</organism>
<evidence type="ECO:0000313" key="2">
    <source>
        <dbReference type="EMBL" id="QYC44552.1"/>
    </source>
</evidence>
<dbReference type="EMBL" id="CP068985">
    <property type="protein sequence ID" value="QYC44552.1"/>
    <property type="molecule type" value="Genomic_DNA"/>
</dbReference>
<dbReference type="Proteomes" id="UP000824681">
    <property type="component" value="Chromosome"/>
</dbReference>
<proteinExistence type="predicted"/>
<feature type="region of interest" description="Disordered" evidence="1">
    <location>
        <begin position="1"/>
        <end position="396"/>
    </location>
</feature>
<protein>
    <recommendedName>
        <fullName evidence="4">CBM2 domain-containing protein</fullName>
    </recommendedName>
</protein>
<feature type="compositionally biased region" description="Acidic residues" evidence="1">
    <location>
        <begin position="450"/>
        <end position="470"/>
    </location>
</feature>